<evidence type="ECO:0000259" key="2">
    <source>
        <dbReference type="Pfam" id="PF01154"/>
    </source>
</evidence>
<feature type="domain" description="Hydroxymethylglutaryl-coenzyme A synthase N-terminal" evidence="2">
    <location>
        <begin position="93"/>
        <end position="213"/>
    </location>
</feature>
<name>A0A177AY72_9BILA</name>
<gene>
    <name evidence="3" type="ORF">A3Q56_05328</name>
</gene>
<keyword evidence="1" id="KW-0808">Transferase</keyword>
<dbReference type="GO" id="GO:0010142">
    <property type="term" value="P:farnesyl diphosphate biosynthetic process, mevalonate pathway"/>
    <property type="evidence" value="ECO:0007669"/>
    <property type="project" value="TreeGrafter"/>
</dbReference>
<dbReference type="EMBL" id="LWCA01000785">
    <property type="protein sequence ID" value="OAF66949.1"/>
    <property type="molecule type" value="Genomic_DNA"/>
</dbReference>
<organism evidence="3 4">
    <name type="scientific">Intoshia linei</name>
    <dbReference type="NCBI Taxonomy" id="1819745"/>
    <lineage>
        <taxon>Eukaryota</taxon>
        <taxon>Metazoa</taxon>
        <taxon>Spiralia</taxon>
        <taxon>Lophotrochozoa</taxon>
        <taxon>Mesozoa</taxon>
        <taxon>Orthonectida</taxon>
        <taxon>Rhopaluridae</taxon>
        <taxon>Intoshia</taxon>
    </lineage>
</organism>
<comment type="caution">
    <text evidence="3">The sequence shown here is derived from an EMBL/GenBank/DDBJ whole genome shotgun (WGS) entry which is preliminary data.</text>
</comment>
<evidence type="ECO:0000256" key="1">
    <source>
        <dbReference type="ARBA" id="ARBA00022679"/>
    </source>
</evidence>
<dbReference type="Pfam" id="PF01154">
    <property type="entry name" value="HMG_CoA_synt_N"/>
    <property type="match status" value="1"/>
</dbReference>
<dbReference type="OrthoDB" id="1269963at2759"/>
<dbReference type="InterPro" id="IPR016039">
    <property type="entry name" value="Thiolase-like"/>
</dbReference>
<feature type="non-terminal residue" evidence="3">
    <location>
        <position position="224"/>
    </location>
</feature>
<accession>A0A177AY72</accession>
<dbReference type="Gene3D" id="3.40.47.10">
    <property type="match status" value="1"/>
</dbReference>
<dbReference type="PANTHER" id="PTHR43323:SF2">
    <property type="entry name" value="HYDROXYMETHYLGLUTARYL-COA SYNTHASE"/>
    <property type="match status" value="1"/>
</dbReference>
<dbReference type="InterPro" id="IPR013528">
    <property type="entry name" value="HMG_CoA_synth_N"/>
</dbReference>
<dbReference type="AlphaFoldDB" id="A0A177AY72"/>
<keyword evidence="4" id="KW-1185">Reference proteome</keyword>
<dbReference type="SUPFAM" id="SSF53901">
    <property type="entry name" value="Thiolase-like"/>
    <property type="match status" value="1"/>
</dbReference>
<evidence type="ECO:0000313" key="3">
    <source>
        <dbReference type="EMBL" id="OAF66949.1"/>
    </source>
</evidence>
<dbReference type="CDD" id="cd00827">
    <property type="entry name" value="init_cond_enzymes"/>
    <property type="match status" value="1"/>
</dbReference>
<protein>
    <recommendedName>
        <fullName evidence="2">Hydroxymethylglutaryl-coenzyme A synthase N-terminal domain-containing protein</fullName>
    </recommendedName>
</protein>
<reference evidence="3 4" key="1">
    <citation type="submission" date="2016-04" db="EMBL/GenBank/DDBJ databases">
        <title>The genome of Intoshia linei affirms orthonectids as highly simplified spiralians.</title>
        <authorList>
            <person name="Mikhailov K.V."/>
            <person name="Slusarev G.S."/>
            <person name="Nikitin M.A."/>
            <person name="Logacheva M.D."/>
            <person name="Penin A."/>
            <person name="Aleoshin V."/>
            <person name="Panchin Y.V."/>
        </authorList>
    </citation>
    <scope>NUCLEOTIDE SEQUENCE [LARGE SCALE GENOMIC DNA]</scope>
    <source>
        <strain evidence="3">Intl2013</strain>
        <tissue evidence="3">Whole animal</tissue>
    </source>
</reference>
<dbReference type="GO" id="GO:0004421">
    <property type="term" value="F:hydroxymethylglutaryl-CoA synthase activity"/>
    <property type="evidence" value="ECO:0007669"/>
    <property type="project" value="TreeGrafter"/>
</dbReference>
<proteinExistence type="predicted"/>
<dbReference type="PANTHER" id="PTHR43323">
    <property type="entry name" value="3-HYDROXY-3-METHYLGLUTARYL COENZYME A SYNTHASE"/>
    <property type="match status" value="1"/>
</dbReference>
<dbReference type="GO" id="GO:0006084">
    <property type="term" value="P:acetyl-CoA metabolic process"/>
    <property type="evidence" value="ECO:0007669"/>
    <property type="project" value="TreeGrafter"/>
</dbReference>
<sequence>MSQIKDVGIIACEVYVPVIQTDLEEMEKFDNVSKGKYTLGLGQNKMSILSNFEDTTSMALSVVSSLMKKVDLALNCSDLNDIENYTNAKIHKGQAIGAIFVATESSTDKSKSIKSSLMSLFTCSNSPIYNYQNGDSQHIWTPNYFIEGCDFRHACYGGTAALFASFDWVHSPHWNGKYAIVVATDSCIYENNSASKATGGAGAFACLVGPNAPLILGYLIMIIN</sequence>
<evidence type="ECO:0000313" key="4">
    <source>
        <dbReference type="Proteomes" id="UP000078046"/>
    </source>
</evidence>
<dbReference type="Proteomes" id="UP000078046">
    <property type="component" value="Unassembled WGS sequence"/>
</dbReference>